<sequence>MAGGGYPCLMVMALMATGDLRWSQADHLHWQRLPEEQPARRYEQTDINAGTEETTRLHAAQRTQTAADLQMDPPGGLPPGEVKDPASGFVGGPQKIVPGAVSRVGLRNTDPPVPQF</sequence>
<name>A0AAD1T007_PELCU</name>
<accession>A0AAD1T007</accession>
<dbReference type="Proteomes" id="UP001295444">
    <property type="component" value="Chromosome 08"/>
</dbReference>
<evidence type="ECO:0000256" key="1">
    <source>
        <dbReference type="SAM" id="MobiDB-lite"/>
    </source>
</evidence>
<evidence type="ECO:0000313" key="3">
    <source>
        <dbReference type="Proteomes" id="UP001295444"/>
    </source>
</evidence>
<reference evidence="2" key="1">
    <citation type="submission" date="2022-03" db="EMBL/GenBank/DDBJ databases">
        <authorList>
            <person name="Alioto T."/>
            <person name="Alioto T."/>
            <person name="Gomez Garrido J."/>
        </authorList>
    </citation>
    <scope>NUCLEOTIDE SEQUENCE</scope>
</reference>
<dbReference type="AlphaFoldDB" id="A0AAD1T007"/>
<keyword evidence="3" id="KW-1185">Reference proteome</keyword>
<gene>
    <name evidence="2" type="ORF">PECUL_23A000675</name>
</gene>
<proteinExistence type="predicted"/>
<evidence type="ECO:0000313" key="2">
    <source>
        <dbReference type="EMBL" id="CAH2312798.1"/>
    </source>
</evidence>
<feature type="region of interest" description="Disordered" evidence="1">
    <location>
        <begin position="36"/>
        <end position="116"/>
    </location>
</feature>
<organism evidence="2 3">
    <name type="scientific">Pelobates cultripes</name>
    <name type="common">Western spadefoot toad</name>
    <dbReference type="NCBI Taxonomy" id="61616"/>
    <lineage>
        <taxon>Eukaryota</taxon>
        <taxon>Metazoa</taxon>
        <taxon>Chordata</taxon>
        <taxon>Craniata</taxon>
        <taxon>Vertebrata</taxon>
        <taxon>Euteleostomi</taxon>
        <taxon>Amphibia</taxon>
        <taxon>Batrachia</taxon>
        <taxon>Anura</taxon>
        <taxon>Pelobatoidea</taxon>
        <taxon>Pelobatidae</taxon>
        <taxon>Pelobates</taxon>
    </lineage>
</organism>
<dbReference type="EMBL" id="OW240919">
    <property type="protein sequence ID" value="CAH2312798.1"/>
    <property type="molecule type" value="Genomic_DNA"/>
</dbReference>
<protein>
    <submittedName>
        <fullName evidence="2">Uncharacterized protein</fullName>
    </submittedName>
</protein>